<dbReference type="PANTHER" id="PTHR37461:SF1">
    <property type="entry name" value="ANTI-SIGMA-K FACTOR RSKA"/>
    <property type="match status" value="1"/>
</dbReference>
<dbReference type="OrthoDB" id="1420916at2"/>
<keyword evidence="3" id="KW-1185">Reference proteome</keyword>
<dbReference type="InterPro" id="IPR018764">
    <property type="entry name" value="RskA_C"/>
</dbReference>
<dbReference type="PANTHER" id="PTHR37461">
    <property type="entry name" value="ANTI-SIGMA-K FACTOR RSKA"/>
    <property type="match status" value="1"/>
</dbReference>
<sequence length="306" mass="32150">MEDPQAYIESGILEQYALGLLTPAERVAVEAEAARHPLVAEELAAGQRALEYYAEAHSRELPAAMRDRVLTKVLAQITPAAAEAPVAAPVAATAGAPTPSASLRADVDALARPQAAAEPGVRSISSAAAPTAPRRGLAIAASIALLLSLFGNAYLYQQWQGADTALVALQDTQNRVAANTLVVEKKLGEVKEQNAVLRDAEFHFVALAGTPDAPQDRARVLFNAKTKQVYVDVQKLSPAPTGRQYQLWALNNGKPVDAGMLTQAAASGERLERMKDIASAQAFAVTLEPLGGSASPTMPIQAMGTI</sequence>
<evidence type="ECO:0000313" key="2">
    <source>
        <dbReference type="EMBL" id="TPG63597.1"/>
    </source>
</evidence>
<organism evidence="2 3">
    <name type="scientific">Hymenobacter nivis</name>
    <dbReference type="NCBI Taxonomy" id="1850093"/>
    <lineage>
        <taxon>Bacteria</taxon>
        <taxon>Pseudomonadati</taxon>
        <taxon>Bacteroidota</taxon>
        <taxon>Cytophagia</taxon>
        <taxon>Cytophagales</taxon>
        <taxon>Hymenobacteraceae</taxon>
        <taxon>Hymenobacter</taxon>
    </lineage>
</organism>
<accession>A0A502GMQ1</accession>
<gene>
    <name evidence="2" type="ORF">EAH73_16195</name>
</gene>
<proteinExistence type="predicted"/>
<evidence type="ECO:0000259" key="1">
    <source>
        <dbReference type="Pfam" id="PF10099"/>
    </source>
</evidence>
<dbReference type="GO" id="GO:0005886">
    <property type="term" value="C:plasma membrane"/>
    <property type="evidence" value="ECO:0007669"/>
    <property type="project" value="InterPro"/>
</dbReference>
<dbReference type="GO" id="GO:0006417">
    <property type="term" value="P:regulation of translation"/>
    <property type="evidence" value="ECO:0007669"/>
    <property type="project" value="TreeGrafter"/>
</dbReference>
<dbReference type="AlphaFoldDB" id="A0A502GMQ1"/>
<dbReference type="GO" id="GO:0016989">
    <property type="term" value="F:sigma factor antagonist activity"/>
    <property type="evidence" value="ECO:0007669"/>
    <property type="project" value="TreeGrafter"/>
</dbReference>
<evidence type="ECO:0000313" key="3">
    <source>
        <dbReference type="Proteomes" id="UP000317646"/>
    </source>
</evidence>
<reference evidence="2 3" key="1">
    <citation type="journal article" date="2019" name="Environ. Microbiol.">
        <title>Species interactions and distinct microbial communities in high Arctic permafrost affected cryosols are associated with the CH4 and CO2 gas fluxes.</title>
        <authorList>
            <person name="Altshuler I."/>
            <person name="Hamel J."/>
            <person name="Turney S."/>
            <person name="Magnuson E."/>
            <person name="Levesque R."/>
            <person name="Greer C."/>
            <person name="Whyte L.G."/>
        </authorList>
    </citation>
    <scope>NUCLEOTIDE SEQUENCE [LARGE SCALE GENOMIC DNA]</scope>
    <source>
        <strain evidence="2 3">S9.2P</strain>
    </source>
</reference>
<dbReference type="InterPro" id="IPR051474">
    <property type="entry name" value="Anti-sigma-K/W_factor"/>
</dbReference>
<dbReference type="RefSeq" id="WP_140468432.1">
    <property type="nucleotide sequence ID" value="NZ_RCYZ01000007.1"/>
</dbReference>
<protein>
    <submittedName>
        <fullName evidence="2">Anti-sigma factor</fullName>
    </submittedName>
</protein>
<dbReference type="Pfam" id="PF10099">
    <property type="entry name" value="RskA_C"/>
    <property type="match status" value="1"/>
</dbReference>
<feature type="domain" description="Anti-sigma K factor RskA C-terminal" evidence="1">
    <location>
        <begin position="140"/>
        <end position="299"/>
    </location>
</feature>
<dbReference type="EMBL" id="RCYZ01000007">
    <property type="protein sequence ID" value="TPG63597.1"/>
    <property type="molecule type" value="Genomic_DNA"/>
</dbReference>
<dbReference type="Proteomes" id="UP000317646">
    <property type="component" value="Unassembled WGS sequence"/>
</dbReference>
<comment type="caution">
    <text evidence="2">The sequence shown here is derived from an EMBL/GenBank/DDBJ whole genome shotgun (WGS) entry which is preliminary data.</text>
</comment>
<name>A0A502GMQ1_9BACT</name>